<evidence type="ECO:0000256" key="1">
    <source>
        <dbReference type="ARBA" id="ARBA00022723"/>
    </source>
</evidence>
<proteinExistence type="predicted"/>
<dbReference type="PANTHER" id="PTHR16515:SF55">
    <property type="entry name" value="C2H2-TYPE DOMAIN-CONTAINING PROTEIN"/>
    <property type="match status" value="1"/>
</dbReference>
<sequence length="110" mass="12374">MDYLGYYPPQPTNIIKPVIDEASIKQLHESQVMTTSATLVPSAQDPQYCKIPQGQELTTLTKKSTPKAEKPFKCDICGKGFKKNKNLHYHKISHLEDKPYNCDVCGKGYA</sequence>
<reference evidence="7 8" key="1">
    <citation type="journal article" date="2021" name="Elife">
        <title>Chloroplast acquisition without the gene transfer in kleptoplastic sea slugs, Plakobranchus ocellatus.</title>
        <authorList>
            <person name="Maeda T."/>
            <person name="Takahashi S."/>
            <person name="Yoshida T."/>
            <person name="Shimamura S."/>
            <person name="Takaki Y."/>
            <person name="Nagai Y."/>
            <person name="Toyoda A."/>
            <person name="Suzuki Y."/>
            <person name="Arimoto A."/>
            <person name="Ishii H."/>
            <person name="Satoh N."/>
            <person name="Nishiyama T."/>
            <person name="Hasebe M."/>
            <person name="Maruyama T."/>
            <person name="Minagawa J."/>
            <person name="Obokata J."/>
            <person name="Shigenobu S."/>
        </authorList>
    </citation>
    <scope>NUCLEOTIDE SEQUENCE [LARGE SCALE GENOMIC DNA]</scope>
</reference>
<dbReference type="GO" id="GO:0008270">
    <property type="term" value="F:zinc ion binding"/>
    <property type="evidence" value="ECO:0007669"/>
    <property type="project" value="UniProtKB-KW"/>
</dbReference>
<dbReference type="Gene3D" id="3.30.160.60">
    <property type="entry name" value="Classic Zinc Finger"/>
    <property type="match status" value="1"/>
</dbReference>
<dbReference type="PROSITE" id="PS50157">
    <property type="entry name" value="ZINC_FINGER_C2H2_2"/>
    <property type="match status" value="1"/>
</dbReference>
<dbReference type="FunFam" id="3.30.160.60:FF:000202">
    <property type="entry name" value="Zinc finger protein 574"/>
    <property type="match status" value="1"/>
</dbReference>
<evidence type="ECO:0000313" key="7">
    <source>
        <dbReference type="EMBL" id="GFR72894.1"/>
    </source>
</evidence>
<keyword evidence="2" id="KW-0677">Repeat</keyword>
<evidence type="ECO:0000256" key="4">
    <source>
        <dbReference type="ARBA" id="ARBA00022833"/>
    </source>
</evidence>
<dbReference type="GO" id="GO:0010468">
    <property type="term" value="P:regulation of gene expression"/>
    <property type="evidence" value="ECO:0007669"/>
    <property type="project" value="TreeGrafter"/>
</dbReference>
<dbReference type="PROSITE" id="PS00028">
    <property type="entry name" value="ZINC_FINGER_C2H2_1"/>
    <property type="match status" value="1"/>
</dbReference>
<dbReference type="InterPro" id="IPR013087">
    <property type="entry name" value="Znf_C2H2_type"/>
</dbReference>
<gene>
    <name evidence="7" type="ORF">ElyMa_002124600</name>
</gene>
<evidence type="ECO:0000256" key="5">
    <source>
        <dbReference type="PROSITE-ProRule" id="PRU00042"/>
    </source>
</evidence>
<dbReference type="Proteomes" id="UP000762676">
    <property type="component" value="Unassembled WGS sequence"/>
</dbReference>
<dbReference type="GO" id="GO:0005634">
    <property type="term" value="C:nucleus"/>
    <property type="evidence" value="ECO:0007669"/>
    <property type="project" value="TreeGrafter"/>
</dbReference>
<evidence type="ECO:0000256" key="3">
    <source>
        <dbReference type="ARBA" id="ARBA00022771"/>
    </source>
</evidence>
<evidence type="ECO:0000259" key="6">
    <source>
        <dbReference type="PROSITE" id="PS50157"/>
    </source>
</evidence>
<keyword evidence="1" id="KW-0479">Metal-binding</keyword>
<organism evidence="7 8">
    <name type="scientific">Elysia marginata</name>
    <dbReference type="NCBI Taxonomy" id="1093978"/>
    <lineage>
        <taxon>Eukaryota</taxon>
        <taxon>Metazoa</taxon>
        <taxon>Spiralia</taxon>
        <taxon>Lophotrochozoa</taxon>
        <taxon>Mollusca</taxon>
        <taxon>Gastropoda</taxon>
        <taxon>Heterobranchia</taxon>
        <taxon>Euthyneura</taxon>
        <taxon>Panpulmonata</taxon>
        <taxon>Sacoglossa</taxon>
        <taxon>Placobranchoidea</taxon>
        <taxon>Plakobranchidae</taxon>
        <taxon>Elysia</taxon>
    </lineage>
</organism>
<comment type="caution">
    <text evidence="7">The sequence shown here is derived from an EMBL/GenBank/DDBJ whole genome shotgun (WGS) entry which is preliminary data.</text>
</comment>
<keyword evidence="3 5" id="KW-0863">Zinc-finger</keyword>
<dbReference type="InterPro" id="IPR036236">
    <property type="entry name" value="Znf_C2H2_sf"/>
</dbReference>
<name>A0AAV4FIY4_9GAST</name>
<keyword evidence="8" id="KW-1185">Reference proteome</keyword>
<accession>A0AAV4FIY4</accession>
<dbReference type="InterPro" id="IPR050331">
    <property type="entry name" value="Zinc_finger"/>
</dbReference>
<dbReference type="EMBL" id="BMAT01004409">
    <property type="protein sequence ID" value="GFR72894.1"/>
    <property type="molecule type" value="Genomic_DNA"/>
</dbReference>
<dbReference type="SUPFAM" id="SSF57667">
    <property type="entry name" value="beta-beta-alpha zinc fingers"/>
    <property type="match status" value="1"/>
</dbReference>
<dbReference type="Pfam" id="PF13912">
    <property type="entry name" value="zf-C2H2_6"/>
    <property type="match status" value="1"/>
</dbReference>
<evidence type="ECO:0000313" key="8">
    <source>
        <dbReference type="Proteomes" id="UP000762676"/>
    </source>
</evidence>
<dbReference type="AlphaFoldDB" id="A0AAV4FIY4"/>
<dbReference type="GO" id="GO:0032502">
    <property type="term" value="P:developmental process"/>
    <property type="evidence" value="ECO:0007669"/>
    <property type="project" value="UniProtKB-ARBA"/>
</dbReference>
<keyword evidence="4" id="KW-0862">Zinc</keyword>
<evidence type="ECO:0000256" key="2">
    <source>
        <dbReference type="ARBA" id="ARBA00022737"/>
    </source>
</evidence>
<dbReference type="PANTHER" id="PTHR16515">
    <property type="entry name" value="PR DOMAIN ZINC FINGER PROTEIN"/>
    <property type="match status" value="1"/>
</dbReference>
<protein>
    <submittedName>
        <fullName evidence="7">Zinc finger protein 229</fullName>
    </submittedName>
</protein>
<feature type="domain" description="C2H2-type" evidence="6">
    <location>
        <begin position="72"/>
        <end position="99"/>
    </location>
</feature>